<keyword evidence="4" id="KW-0961">Cell wall biogenesis/degradation</keyword>
<name>A0AAD4XQA2_9MAGN</name>
<evidence type="ECO:0000256" key="2">
    <source>
        <dbReference type="ARBA" id="ARBA00022801"/>
    </source>
</evidence>
<dbReference type="Gene3D" id="2.160.20.10">
    <property type="entry name" value="Single-stranded right-handed beta-helix, Pectin lyase-like"/>
    <property type="match status" value="1"/>
</dbReference>
<dbReference type="InterPro" id="IPR011050">
    <property type="entry name" value="Pectin_lyase_fold/virulence"/>
</dbReference>
<evidence type="ECO:0000259" key="5">
    <source>
        <dbReference type="Pfam" id="PF01095"/>
    </source>
</evidence>
<comment type="function">
    <text evidence="4">Acts in the modification of cell walls via demethylesterification of cell wall pectin.</text>
</comment>
<organism evidence="6 7">
    <name type="scientific">Papaver atlanticum</name>
    <dbReference type="NCBI Taxonomy" id="357466"/>
    <lineage>
        <taxon>Eukaryota</taxon>
        <taxon>Viridiplantae</taxon>
        <taxon>Streptophyta</taxon>
        <taxon>Embryophyta</taxon>
        <taxon>Tracheophyta</taxon>
        <taxon>Spermatophyta</taxon>
        <taxon>Magnoliopsida</taxon>
        <taxon>Ranunculales</taxon>
        <taxon>Papaveraceae</taxon>
        <taxon>Papaveroideae</taxon>
        <taxon>Papaver</taxon>
    </lineage>
</organism>
<dbReference type="InterPro" id="IPR000070">
    <property type="entry name" value="Pectinesterase_cat"/>
</dbReference>
<dbReference type="PROSITE" id="PS00800">
    <property type="entry name" value="PECTINESTERASE_1"/>
    <property type="match status" value="1"/>
</dbReference>
<dbReference type="GO" id="GO:0045490">
    <property type="term" value="P:pectin catabolic process"/>
    <property type="evidence" value="ECO:0007669"/>
    <property type="project" value="UniProtKB-UniRule"/>
</dbReference>
<comment type="catalytic activity">
    <reaction evidence="4">
        <text>[(1-&gt;4)-alpha-D-galacturonosyl methyl ester](n) + n H2O = [(1-&gt;4)-alpha-D-galacturonosyl](n) + n methanol + n H(+)</text>
        <dbReference type="Rhea" id="RHEA:22380"/>
        <dbReference type="Rhea" id="RHEA-COMP:14570"/>
        <dbReference type="Rhea" id="RHEA-COMP:14573"/>
        <dbReference type="ChEBI" id="CHEBI:15377"/>
        <dbReference type="ChEBI" id="CHEBI:15378"/>
        <dbReference type="ChEBI" id="CHEBI:17790"/>
        <dbReference type="ChEBI" id="CHEBI:140522"/>
        <dbReference type="ChEBI" id="CHEBI:140523"/>
        <dbReference type="EC" id="3.1.1.11"/>
    </reaction>
</comment>
<comment type="caution">
    <text evidence="6">The sequence shown here is derived from an EMBL/GenBank/DDBJ whole genome shotgun (WGS) entry which is preliminary data.</text>
</comment>
<dbReference type="InterPro" id="IPR012334">
    <property type="entry name" value="Pectin_lyas_fold"/>
</dbReference>
<dbReference type="GO" id="GO:0030599">
    <property type="term" value="F:pectinesterase activity"/>
    <property type="evidence" value="ECO:0007669"/>
    <property type="project" value="UniProtKB-UniRule"/>
</dbReference>
<dbReference type="AlphaFoldDB" id="A0AAD4XQA2"/>
<dbReference type="PANTHER" id="PTHR31707">
    <property type="entry name" value="PECTINESTERASE"/>
    <property type="match status" value="1"/>
</dbReference>
<comment type="subcellular location">
    <subcellularLocation>
        <location evidence="4">Secreted</location>
        <location evidence="4">Cell wall</location>
    </subcellularLocation>
</comment>
<dbReference type="SUPFAM" id="SSF51126">
    <property type="entry name" value="Pectin lyase-like"/>
    <property type="match status" value="1"/>
</dbReference>
<dbReference type="InterPro" id="IPR018040">
    <property type="entry name" value="Pectinesterase_Tyr_AS"/>
</dbReference>
<keyword evidence="7" id="KW-1185">Reference proteome</keyword>
<dbReference type="GO" id="GO:0042545">
    <property type="term" value="P:cell wall modification"/>
    <property type="evidence" value="ECO:0007669"/>
    <property type="project" value="UniProtKB-UniRule"/>
</dbReference>
<keyword evidence="3 4" id="KW-0063">Aspartyl esterase</keyword>
<keyword evidence="2 4" id="KW-0378">Hydrolase</keyword>
<proteinExistence type="predicted"/>
<reference evidence="6" key="1">
    <citation type="submission" date="2022-04" db="EMBL/GenBank/DDBJ databases">
        <title>A functionally conserved STORR gene fusion in Papaver species that diverged 16.8 million years ago.</title>
        <authorList>
            <person name="Catania T."/>
        </authorList>
    </citation>
    <scope>NUCLEOTIDE SEQUENCE</scope>
    <source>
        <strain evidence="6">S-188037</strain>
    </source>
</reference>
<evidence type="ECO:0000256" key="3">
    <source>
        <dbReference type="ARBA" id="ARBA00023085"/>
    </source>
</evidence>
<keyword evidence="4" id="KW-0964">Secreted</keyword>
<sequence length="97" mass="10369">MSNQEFSTASKILVPNVVVAKDGSGKYTTVQEAVASAPNNSDTRYIIYIKRGSYKEQVIIEASKMNLMLVGDGMHSSIITGNLNKADGSDILKSGTV</sequence>
<dbReference type="Proteomes" id="UP001202328">
    <property type="component" value="Unassembled WGS sequence"/>
</dbReference>
<feature type="domain" description="Pectinesterase catalytic" evidence="5">
    <location>
        <begin position="16"/>
        <end position="97"/>
    </location>
</feature>
<dbReference type="Pfam" id="PF01095">
    <property type="entry name" value="Pectinesterase"/>
    <property type="match status" value="1"/>
</dbReference>
<evidence type="ECO:0000313" key="6">
    <source>
        <dbReference type="EMBL" id="KAI3935715.1"/>
    </source>
</evidence>
<comment type="pathway">
    <text evidence="1 4">Glycan metabolism; pectin degradation; 2-dehydro-3-deoxy-D-gluconate from pectin: step 1/5.</text>
</comment>
<protein>
    <recommendedName>
        <fullName evidence="4">Pectinesterase</fullName>
        <ecNumber evidence="4">3.1.1.11</ecNumber>
    </recommendedName>
</protein>
<dbReference type="EMBL" id="JAJJMB010006234">
    <property type="protein sequence ID" value="KAI3935715.1"/>
    <property type="molecule type" value="Genomic_DNA"/>
</dbReference>
<evidence type="ECO:0000313" key="7">
    <source>
        <dbReference type="Proteomes" id="UP001202328"/>
    </source>
</evidence>
<evidence type="ECO:0000256" key="4">
    <source>
        <dbReference type="RuleBase" id="RU000589"/>
    </source>
</evidence>
<keyword evidence="4" id="KW-0134">Cell wall</keyword>
<feature type="non-terminal residue" evidence="6">
    <location>
        <position position="97"/>
    </location>
</feature>
<accession>A0AAD4XQA2</accession>
<evidence type="ECO:0000256" key="1">
    <source>
        <dbReference type="ARBA" id="ARBA00005184"/>
    </source>
</evidence>
<dbReference type="EC" id="3.1.1.11" evidence="4"/>
<gene>
    <name evidence="6" type="ORF">MKW98_022723</name>
</gene>